<dbReference type="OrthoDB" id="194358at2759"/>
<feature type="transmembrane region" description="Helical" evidence="1">
    <location>
        <begin position="58"/>
        <end position="79"/>
    </location>
</feature>
<dbReference type="InParanoid" id="A0A5J5EHX8"/>
<feature type="chain" id="PRO_5023931446" evidence="2">
    <location>
        <begin position="18"/>
        <end position="707"/>
    </location>
</feature>
<feature type="transmembrane region" description="Helical" evidence="1">
    <location>
        <begin position="391"/>
        <end position="408"/>
    </location>
</feature>
<evidence type="ECO:0000256" key="1">
    <source>
        <dbReference type="SAM" id="Phobius"/>
    </source>
</evidence>
<feature type="transmembrane region" description="Helical" evidence="1">
    <location>
        <begin position="293"/>
        <end position="314"/>
    </location>
</feature>
<evidence type="ECO:0000256" key="2">
    <source>
        <dbReference type="SAM" id="SignalP"/>
    </source>
</evidence>
<reference evidence="3 4" key="1">
    <citation type="submission" date="2019-09" db="EMBL/GenBank/DDBJ databases">
        <title>Draft genome of the ectomycorrhizal ascomycete Sphaerosporella brunnea.</title>
        <authorList>
            <consortium name="DOE Joint Genome Institute"/>
            <person name="Benucci G.M."/>
            <person name="Marozzi G."/>
            <person name="Antonielli L."/>
            <person name="Sanchez S."/>
            <person name="Marco P."/>
            <person name="Wang X."/>
            <person name="Falini L.B."/>
            <person name="Barry K."/>
            <person name="Haridas S."/>
            <person name="Lipzen A."/>
            <person name="Labutti K."/>
            <person name="Grigoriev I.V."/>
            <person name="Murat C."/>
            <person name="Martin F."/>
            <person name="Albertini E."/>
            <person name="Donnini D."/>
            <person name="Bonito G."/>
        </authorList>
    </citation>
    <scope>NUCLEOTIDE SEQUENCE [LARGE SCALE GENOMIC DNA]</scope>
    <source>
        <strain evidence="3 4">Sb_GMNB300</strain>
    </source>
</reference>
<proteinExistence type="predicted"/>
<evidence type="ECO:0000313" key="3">
    <source>
        <dbReference type="EMBL" id="KAA8894727.1"/>
    </source>
</evidence>
<dbReference type="Proteomes" id="UP000326924">
    <property type="component" value="Unassembled WGS sequence"/>
</dbReference>
<organism evidence="3 4">
    <name type="scientific">Sphaerosporella brunnea</name>
    <dbReference type="NCBI Taxonomy" id="1250544"/>
    <lineage>
        <taxon>Eukaryota</taxon>
        <taxon>Fungi</taxon>
        <taxon>Dikarya</taxon>
        <taxon>Ascomycota</taxon>
        <taxon>Pezizomycotina</taxon>
        <taxon>Pezizomycetes</taxon>
        <taxon>Pezizales</taxon>
        <taxon>Pyronemataceae</taxon>
        <taxon>Sphaerosporella</taxon>
    </lineage>
</organism>
<dbReference type="EMBL" id="VXIS01000316">
    <property type="protein sequence ID" value="KAA8894727.1"/>
    <property type="molecule type" value="Genomic_DNA"/>
</dbReference>
<keyword evidence="1" id="KW-0812">Transmembrane</keyword>
<comment type="caution">
    <text evidence="3">The sequence shown here is derived from an EMBL/GenBank/DDBJ whole genome shotgun (WGS) entry which is preliminary data.</text>
</comment>
<keyword evidence="4" id="KW-1185">Reference proteome</keyword>
<accession>A0A5J5EHX8</accession>
<keyword evidence="1" id="KW-1133">Transmembrane helix</keyword>
<feature type="transmembrane region" description="Helical" evidence="1">
    <location>
        <begin position="250"/>
        <end position="273"/>
    </location>
</feature>
<evidence type="ECO:0000313" key="4">
    <source>
        <dbReference type="Proteomes" id="UP000326924"/>
    </source>
</evidence>
<gene>
    <name evidence="3" type="ORF">FN846DRAFT_785993</name>
</gene>
<keyword evidence="2" id="KW-0732">Signal</keyword>
<protein>
    <submittedName>
        <fullName evidence="3">Uncharacterized protein</fullName>
    </submittedName>
</protein>
<dbReference type="AlphaFoldDB" id="A0A5J5EHX8"/>
<name>A0A5J5EHX8_9PEZI</name>
<feature type="signal peptide" evidence="2">
    <location>
        <begin position="1"/>
        <end position="17"/>
    </location>
</feature>
<sequence length="707" mass="78062">MLGIILFTLVFYSGVVASGSGDDFTNNLFSDLSPLLSLFGERFANQFMSQSMGWLDNIVFAMAPLGILTAMVAAIRVGGPSWLKAVIGRARENRATAELELMSSTSHEVGELWNGQTIVRTQGRPEIQQLIFLEHASNGPEFGLFSIPVAESGKYLKSESMLLFTLTILCTDYSWLTITFRSQGSISRVVLHPERYAFCHSVCPEEMLKLRQWQRLDTVAGETPDSGDTQPKAAPSISLNLHGGSKTGDLCFAAAFGVVLQSGVLVFTGLSVYYPTWNSRFRKDGLPVRSYAYPVMSIGTVLLTFGLVICSAVVERSTTETKWLQARILWLQKSHTVSDQSFDSFVIIAGDIKDSLLMSQRSTSHRIDSTTSKKIKAPSKLRKFASGPTELFTVLGVGLSLVGFIFQFQGLRGLHWSASIAQLVAIFLMTAVRAWVRRGLIVEPTAERVLDGYEMDWLAREMTAKPKFWSPSGNRTDEQLHESAQTMSQNGQDGKCDISWTISTGPSALACRGIWASRTVEHHGAAQKAMKVRQRLGDLTRWTGPASKPAISVASAISTIMEKLAITPPTEAGIFYWCLDASFTEKDQIGFAVSQSDGKWEADATAIEAAISLWAFHIRTTEECEKTQKSVDIATSTQDRSHHDWLQEDTLLRRQTRRILGPKTKALLMDLSLWIGDHLNPQPLETGDRATEEKETFLGFVGLTDGK</sequence>
<keyword evidence="1" id="KW-0472">Membrane</keyword>